<accession>A0ABR0AK33</accession>
<feature type="region of interest" description="Disordered" evidence="1">
    <location>
        <begin position="1"/>
        <end position="108"/>
    </location>
</feature>
<proteinExistence type="predicted"/>
<comment type="caution">
    <text evidence="2">The sequence shown here is derived from an EMBL/GenBank/DDBJ whole genome shotgun (WGS) entry which is preliminary data.</text>
</comment>
<evidence type="ECO:0000313" key="3">
    <source>
        <dbReference type="Proteomes" id="UP001234178"/>
    </source>
</evidence>
<name>A0ABR0AK33_9CRUS</name>
<reference evidence="2 3" key="1">
    <citation type="journal article" date="2023" name="Nucleic Acids Res.">
        <title>The hologenome of Daphnia magna reveals possible DNA methylation and microbiome-mediated evolution of the host genome.</title>
        <authorList>
            <person name="Chaturvedi A."/>
            <person name="Li X."/>
            <person name="Dhandapani V."/>
            <person name="Marshall H."/>
            <person name="Kissane S."/>
            <person name="Cuenca-Cambronero M."/>
            <person name="Asole G."/>
            <person name="Calvet F."/>
            <person name="Ruiz-Romero M."/>
            <person name="Marangio P."/>
            <person name="Guigo R."/>
            <person name="Rago D."/>
            <person name="Mirbahai L."/>
            <person name="Eastwood N."/>
            <person name="Colbourne J.K."/>
            <person name="Zhou J."/>
            <person name="Mallon E."/>
            <person name="Orsini L."/>
        </authorList>
    </citation>
    <scope>NUCLEOTIDE SEQUENCE [LARGE SCALE GENOMIC DNA]</scope>
    <source>
        <strain evidence="2">LRV0_1</strain>
    </source>
</reference>
<feature type="region of interest" description="Disordered" evidence="1">
    <location>
        <begin position="458"/>
        <end position="480"/>
    </location>
</feature>
<evidence type="ECO:0000313" key="2">
    <source>
        <dbReference type="EMBL" id="KAK4025485.1"/>
    </source>
</evidence>
<keyword evidence="3" id="KW-1185">Reference proteome</keyword>
<organism evidence="2 3">
    <name type="scientific">Daphnia magna</name>
    <dbReference type="NCBI Taxonomy" id="35525"/>
    <lineage>
        <taxon>Eukaryota</taxon>
        <taxon>Metazoa</taxon>
        <taxon>Ecdysozoa</taxon>
        <taxon>Arthropoda</taxon>
        <taxon>Crustacea</taxon>
        <taxon>Branchiopoda</taxon>
        <taxon>Diplostraca</taxon>
        <taxon>Cladocera</taxon>
        <taxon>Anomopoda</taxon>
        <taxon>Daphniidae</taxon>
        <taxon>Daphnia</taxon>
    </lineage>
</organism>
<evidence type="ECO:0000256" key="1">
    <source>
        <dbReference type="SAM" id="MobiDB-lite"/>
    </source>
</evidence>
<protein>
    <submittedName>
        <fullName evidence="2">Uncharacterized protein</fullName>
    </submittedName>
</protein>
<gene>
    <name evidence="2" type="ORF">OUZ56_014552</name>
</gene>
<feature type="compositionally biased region" description="Basic and acidic residues" evidence="1">
    <location>
        <begin position="71"/>
        <end position="90"/>
    </location>
</feature>
<dbReference type="EMBL" id="JAOYFB010000038">
    <property type="protein sequence ID" value="KAK4025485.1"/>
    <property type="molecule type" value="Genomic_DNA"/>
</dbReference>
<dbReference type="Proteomes" id="UP001234178">
    <property type="component" value="Unassembled WGS sequence"/>
</dbReference>
<sequence>MPINISFPSPKPLPGKKKDFPSVSARINSSGYRKAVSKLPAFSVSGAPEKPSNGSKPANARATVRTTIKQEPQEPAKKDAAKPPQPEKTKPVPFRARPVPASTYKPPFQPTVRKINKAVIETKQAPVEIVNKPTIADEKEQAPVAILNEPTIANEKEQAPVEIVNEPKITIDVEIAEPTHEAASCEPPKVNEPNGTNEDVCSLIESVNEPAEASSATEVARALLPDHPQGPGIPPFLPMVFIKDCIRPYVPQQWSHYTNPPDYGNLYDANGAYFWDRSMASYHCVRMSQECFYQHFPEHRVGDGALPRYDTQGYGDQSANVRVREIAEPTHEAASCEPPKVNEPNGTNEDVCSPIESVNEPAEACSATEGARALLPDHPQGPGIPPFLPMVFIKDCIRPYVPQQWSHYTNPPDYGNLYDANGAYFWDRSMASYHCVRMSQECFYQHFPEHRVGDGALPRYDTQGYGDQSANVREDGTVPY</sequence>